<evidence type="ECO:0000313" key="2">
    <source>
        <dbReference type="Proteomes" id="UP001055171"/>
    </source>
</evidence>
<protein>
    <submittedName>
        <fullName evidence="1">Uncharacterized protein</fullName>
    </submittedName>
</protein>
<dbReference type="Proteomes" id="UP001055171">
    <property type="component" value="Chromosome"/>
</dbReference>
<keyword evidence="2" id="KW-1185">Reference proteome</keyword>
<proteinExistence type="predicted"/>
<sequence length="60" mass="6255">MTTPRSFGRLTLTDLLGAGSSDAVAIDERPAMQGCTDDLFAVFDAAGGEPRGLDEINSHS</sequence>
<organism evidence="1 2">
    <name type="scientific">Mycobacterium lentiflavum</name>
    <dbReference type="NCBI Taxonomy" id="141349"/>
    <lineage>
        <taxon>Bacteria</taxon>
        <taxon>Bacillati</taxon>
        <taxon>Actinomycetota</taxon>
        <taxon>Actinomycetes</taxon>
        <taxon>Mycobacteriales</taxon>
        <taxon>Mycobacteriaceae</taxon>
        <taxon>Mycobacterium</taxon>
        <taxon>Mycobacterium simiae complex</taxon>
    </lineage>
</organism>
<dbReference type="RefSeq" id="WP_239720243.1">
    <property type="nucleotide sequence ID" value="NZ_CP092423.2"/>
</dbReference>
<reference evidence="1" key="1">
    <citation type="submission" date="2022-08" db="EMBL/GenBank/DDBJ databases">
        <title>Complete genome sequence of 14 non-tuberculosis mycobacteria type-strains.</title>
        <authorList>
            <person name="Igarashi Y."/>
            <person name="Osugi A."/>
            <person name="Mitarai S."/>
        </authorList>
    </citation>
    <scope>NUCLEOTIDE SEQUENCE</scope>
    <source>
        <strain evidence="1">ATCC 51985</strain>
    </source>
</reference>
<accession>A0ABY3UUR8</accession>
<dbReference type="EMBL" id="CP092423">
    <property type="protein sequence ID" value="ULP40769.1"/>
    <property type="molecule type" value="Genomic_DNA"/>
</dbReference>
<name>A0ABY3UUR8_MYCLN</name>
<evidence type="ECO:0000313" key="1">
    <source>
        <dbReference type="EMBL" id="ULP40769.1"/>
    </source>
</evidence>
<gene>
    <name evidence="1" type="ORF">MJO58_17735</name>
</gene>